<dbReference type="HOGENOM" id="CLU_2923541_0_0_1"/>
<reference evidence="1 2" key="1">
    <citation type="submission" date="2014-04" db="EMBL/GenBank/DDBJ databases">
        <authorList>
            <consortium name="DOE Joint Genome Institute"/>
            <person name="Kuo A."/>
            <person name="Kohler A."/>
            <person name="Costa M.D."/>
            <person name="Nagy L.G."/>
            <person name="Floudas D."/>
            <person name="Copeland A."/>
            <person name="Barry K.W."/>
            <person name="Cichocki N."/>
            <person name="Veneault-Fourrey C."/>
            <person name="LaButti K."/>
            <person name="Lindquist E.A."/>
            <person name="Lipzen A."/>
            <person name="Lundell T."/>
            <person name="Morin E."/>
            <person name="Murat C."/>
            <person name="Sun H."/>
            <person name="Tunlid A."/>
            <person name="Henrissat B."/>
            <person name="Grigoriev I.V."/>
            <person name="Hibbett D.S."/>
            <person name="Martin F."/>
            <person name="Nordberg H.P."/>
            <person name="Cantor M.N."/>
            <person name="Hua S.X."/>
        </authorList>
    </citation>
    <scope>NUCLEOTIDE SEQUENCE [LARGE SCALE GENOMIC DNA]</scope>
    <source>
        <strain evidence="1 2">441</strain>
    </source>
</reference>
<keyword evidence="2" id="KW-1185">Reference proteome</keyword>
<sequence length="61" mass="7229">MPVSNIESEWLKQEWSSPIYAFFAQEPTIEYVTGWRSHVFWCTAKGCKKGVRWFLDKSDAR</sequence>
<dbReference type="EMBL" id="KN833898">
    <property type="protein sequence ID" value="KIK15263.1"/>
    <property type="molecule type" value="Genomic_DNA"/>
</dbReference>
<proteinExistence type="predicted"/>
<gene>
    <name evidence="1" type="ORF">PISMIDRAFT_115425</name>
</gene>
<dbReference type="AlphaFoldDB" id="A0A0C9Z5J7"/>
<evidence type="ECO:0000313" key="2">
    <source>
        <dbReference type="Proteomes" id="UP000054018"/>
    </source>
</evidence>
<organism evidence="1 2">
    <name type="scientific">Pisolithus microcarpus 441</name>
    <dbReference type="NCBI Taxonomy" id="765257"/>
    <lineage>
        <taxon>Eukaryota</taxon>
        <taxon>Fungi</taxon>
        <taxon>Dikarya</taxon>
        <taxon>Basidiomycota</taxon>
        <taxon>Agaricomycotina</taxon>
        <taxon>Agaricomycetes</taxon>
        <taxon>Agaricomycetidae</taxon>
        <taxon>Boletales</taxon>
        <taxon>Sclerodermatineae</taxon>
        <taxon>Pisolithaceae</taxon>
        <taxon>Pisolithus</taxon>
    </lineage>
</organism>
<dbReference type="Proteomes" id="UP000054018">
    <property type="component" value="Unassembled WGS sequence"/>
</dbReference>
<dbReference type="OrthoDB" id="2687121at2759"/>
<name>A0A0C9Z5J7_9AGAM</name>
<accession>A0A0C9Z5J7</accession>
<protein>
    <submittedName>
        <fullName evidence="1">Unplaced genomic scaffold scaffold_214, whole genome shotgun sequence</fullName>
    </submittedName>
</protein>
<reference evidence="2" key="2">
    <citation type="submission" date="2015-01" db="EMBL/GenBank/DDBJ databases">
        <title>Evolutionary Origins and Diversification of the Mycorrhizal Mutualists.</title>
        <authorList>
            <consortium name="DOE Joint Genome Institute"/>
            <consortium name="Mycorrhizal Genomics Consortium"/>
            <person name="Kohler A."/>
            <person name="Kuo A."/>
            <person name="Nagy L.G."/>
            <person name="Floudas D."/>
            <person name="Copeland A."/>
            <person name="Barry K.W."/>
            <person name="Cichocki N."/>
            <person name="Veneault-Fourrey C."/>
            <person name="LaButti K."/>
            <person name="Lindquist E.A."/>
            <person name="Lipzen A."/>
            <person name="Lundell T."/>
            <person name="Morin E."/>
            <person name="Murat C."/>
            <person name="Riley R."/>
            <person name="Ohm R."/>
            <person name="Sun H."/>
            <person name="Tunlid A."/>
            <person name="Henrissat B."/>
            <person name="Grigoriev I.V."/>
            <person name="Hibbett D.S."/>
            <person name="Martin F."/>
        </authorList>
    </citation>
    <scope>NUCLEOTIDE SEQUENCE [LARGE SCALE GENOMIC DNA]</scope>
    <source>
        <strain evidence="2">441</strain>
    </source>
</reference>
<evidence type="ECO:0000313" key="1">
    <source>
        <dbReference type="EMBL" id="KIK15263.1"/>
    </source>
</evidence>